<gene>
    <name evidence="1" type="ORF">M404DRAFT_918280</name>
</gene>
<dbReference type="InParanoid" id="A0A0C3JHR4"/>
<name>A0A0C3JHR4_PISTI</name>
<keyword evidence="2" id="KW-1185">Reference proteome</keyword>
<evidence type="ECO:0000313" key="2">
    <source>
        <dbReference type="Proteomes" id="UP000054217"/>
    </source>
</evidence>
<sequence>MNKIDPSMYVYSDLEGTRCAVSVFYIASPRYSLWVSWRHPQRPSSSTMSTTPICLLLYVLHLRTE</sequence>
<proteinExistence type="predicted"/>
<evidence type="ECO:0000313" key="1">
    <source>
        <dbReference type="EMBL" id="KIN97146.1"/>
    </source>
</evidence>
<dbReference type="Proteomes" id="UP000054217">
    <property type="component" value="Unassembled WGS sequence"/>
</dbReference>
<dbReference type="EMBL" id="KN832034">
    <property type="protein sequence ID" value="KIN97146.1"/>
    <property type="molecule type" value="Genomic_DNA"/>
</dbReference>
<dbReference type="AlphaFoldDB" id="A0A0C3JHR4"/>
<reference evidence="1 2" key="1">
    <citation type="submission" date="2014-04" db="EMBL/GenBank/DDBJ databases">
        <authorList>
            <consortium name="DOE Joint Genome Institute"/>
            <person name="Kuo A."/>
            <person name="Kohler A."/>
            <person name="Costa M.D."/>
            <person name="Nagy L.G."/>
            <person name="Floudas D."/>
            <person name="Copeland A."/>
            <person name="Barry K.W."/>
            <person name="Cichocki N."/>
            <person name="Veneault-Fourrey C."/>
            <person name="LaButti K."/>
            <person name="Lindquist E.A."/>
            <person name="Lipzen A."/>
            <person name="Lundell T."/>
            <person name="Morin E."/>
            <person name="Murat C."/>
            <person name="Sun H."/>
            <person name="Tunlid A."/>
            <person name="Henrissat B."/>
            <person name="Grigoriev I.V."/>
            <person name="Hibbett D.S."/>
            <person name="Martin F."/>
            <person name="Nordberg H.P."/>
            <person name="Cantor M.N."/>
            <person name="Hua S.X."/>
        </authorList>
    </citation>
    <scope>NUCLEOTIDE SEQUENCE [LARGE SCALE GENOMIC DNA]</scope>
    <source>
        <strain evidence="1 2">Marx 270</strain>
    </source>
</reference>
<protein>
    <submittedName>
        <fullName evidence="1">Uncharacterized protein</fullName>
    </submittedName>
</protein>
<accession>A0A0C3JHR4</accession>
<dbReference type="HOGENOM" id="CLU_2850690_0_0_1"/>
<organism evidence="1 2">
    <name type="scientific">Pisolithus tinctorius Marx 270</name>
    <dbReference type="NCBI Taxonomy" id="870435"/>
    <lineage>
        <taxon>Eukaryota</taxon>
        <taxon>Fungi</taxon>
        <taxon>Dikarya</taxon>
        <taxon>Basidiomycota</taxon>
        <taxon>Agaricomycotina</taxon>
        <taxon>Agaricomycetes</taxon>
        <taxon>Agaricomycetidae</taxon>
        <taxon>Boletales</taxon>
        <taxon>Sclerodermatineae</taxon>
        <taxon>Pisolithaceae</taxon>
        <taxon>Pisolithus</taxon>
    </lineage>
</organism>
<reference evidence="2" key="2">
    <citation type="submission" date="2015-01" db="EMBL/GenBank/DDBJ databases">
        <title>Evolutionary Origins and Diversification of the Mycorrhizal Mutualists.</title>
        <authorList>
            <consortium name="DOE Joint Genome Institute"/>
            <consortium name="Mycorrhizal Genomics Consortium"/>
            <person name="Kohler A."/>
            <person name="Kuo A."/>
            <person name="Nagy L.G."/>
            <person name="Floudas D."/>
            <person name="Copeland A."/>
            <person name="Barry K.W."/>
            <person name="Cichocki N."/>
            <person name="Veneault-Fourrey C."/>
            <person name="LaButti K."/>
            <person name="Lindquist E.A."/>
            <person name="Lipzen A."/>
            <person name="Lundell T."/>
            <person name="Morin E."/>
            <person name="Murat C."/>
            <person name="Riley R."/>
            <person name="Ohm R."/>
            <person name="Sun H."/>
            <person name="Tunlid A."/>
            <person name="Henrissat B."/>
            <person name="Grigoriev I.V."/>
            <person name="Hibbett D.S."/>
            <person name="Martin F."/>
        </authorList>
    </citation>
    <scope>NUCLEOTIDE SEQUENCE [LARGE SCALE GENOMIC DNA]</scope>
    <source>
        <strain evidence="2">Marx 270</strain>
    </source>
</reference>